<name>A0A3M7QTM1_BRAPC</name>
<evidence type="ECO:0000256" key="1">
    <source>
        <dbReference type="SAM" id="SignalP"/>
    </source>
</evidence>
<proteinExistence type="predicted"/>
<comment type="caution">
    <text evidence="2">The sequence shown here is derived from an EMBL/GenBank/DDBJ whole genome shotgun (WGS) entry which is preliminary data.</text>
</comment>
<accession>A0A3M7QTM1</accession>
<organism evidence="2 3">
    <name type="scientific">Brachionus plicatilis</name>
    <name type="common">Marine rotifer</name>
    <name type="synonym">Brachionus muelleri</name>
    <dbReference type="NCBI Taxonomy" id="10195"/>
    <lineage>
        <taxon>Eukaryota</taxon>
        <taxon>Metazoa</taxon>
        <taxon>Spiralia</taxon>
        <taxon>Gnathifera</taxon>
        <taxon>Rotifera</taxon>
        <taxon>Eurotatoria</taxon>
        <taxon>Monogononta</taxon>
        <taxon>Pseudotrocha</taxon>
        <taxon>Ploima</taxon>
        <taxon>Brachionidae</taxon>
        <taxon>Brachionus</taxon>
    </lineage>
</organism>
<keyword evidence="1" id="KW-0732">Signal</keyword>
<dbReference type="Proteomes" id="UP000276133">
    <property type="component" value="Unassembled WGS sequence"/>
</dbReference>
<evidence type="ECO:0000313" key="2">
    <source>
        <dbReference type="EMBL" id="RNA14549.1"/>
    </source>
</evidence>
<reference evidence="2 3" key="1">
    <citation type="journal article" date="2018" name="Sci. Rep.">
        <title>Genomic signatures of local adaptation to the degree of environmental predictability in rotifers.</title>
        <authorList>
            <person name="Franch-Gras L."/>
            <person name="Hahn C."/>
            <person name="Garcia-Roger E.M."/>
            <person name="Carmona M.J."/>
            <person name="Serra M."/>
            <person name="Gomez A."/>
        </authorList>
    </citation>
    <scope>NUCLEOTIDE SEQUENCE [LARGE SCALE GENOMIC DNA]</scope>
    <source>
        <strain evidence="2">HYR1</strain>
    </source>
</reference>
<evidence type="ECO:0000313" key="3">
    <source>
        <dbReference type="Proteomes" id="UP000276133"/>
    </source>
</evidence>
<protein>
    <submittedName>
        <fullName evidence="2">Uncharacterized protein</fullName>
    </submittedName>
</protein>
<sequence>MFFSSLINCAFLIKCLSRFLFDLIFDFTLGEFPFPRPKFFSVSLAAFSIDFAGFSNRSDGMICAYMHDLQAPGSNYQIVKNTILDYDHLNSHDQNLLYNLAEIVDLKFNSLFFLPLLYGIHTPANKFGLSKSQERTSSFLLINQHLPPNGLP</sequence>
<dbReference type="AlphaFoldDB" id="A0A3M7QTM1"/>
<feature type="signal peptide" evidence="1">
    <location>
        <begin position="1"/>
        <end position="30"/>
    </location>
</feature>
<dbReference type="EMBL" id="REGN01005162">
    <property type="protein sequence ID" value="RNA14549.1"/>
    <property type="molecule type" value="Genomic_DNA"/>
</dbReference>
<keyword evidence="3" id="KW-1185">Reference proteome</keyword>
<feature type="chain" id="PRO_5018313291" evidence="1">
    <location>
        <begin position="31"/>
        <end position="152"/>
    </location>
</feature>
<gene>
    <name evidence="2" type="ORF">BpHYR1_003740</name>
</gene>